<evidence type="ECO:0000313" key="7">
    <source>
        <dbReference type="EMBL" id="MFC4986373.1"/>
    </source>
</evidence>
<dbReference type="PANTHER" id="PTHR30457">
    <property type="entry name" value="5'-NUCLEOTIDASE SURE"/>
    <property type="match status" value="1"/>
</dbReference>
<dbReference type="RefSeq" id="WP_224828902.1">
    <property type="nucleotide sequence ID" value="NZ_JAIVEF010000012.1"/>
</dbReference>
<keyword evidence="3 4" id="KW-0378">Hydrolase</keyword>
<evidence type="ECO:0000256" key="3">
    <source>
        <dbReference type="ARBA" id="ARBA00022801"/>
    </source>
</evidence>
<feature type="binding site" evidence="4">
    <location>
        <position position="45"/>
    </location>
    <ligand>
        <name>a divalent metal cation</name>
        <dbReference type="ChEBI" id="CHEBI:60240"/>
    </ligand>
</feature>
<dbReference type="EMBL" id="JBHSJG010000004">
    <property type="protein sequence ID" value="MFC4986373.1"/>
    <property type="molecule type" value="Genomic_DNA"/>
</dbReference>
<dbReference type="Pfam" id="PF01975">
    <property type="entry name" value="SurE"/>
    <property type="match status" value="1"/>
</dbReference>
<dbReference type="HAMAP" id="MF_00060">
    <property type="entry name" value="SurE"/>
    <property type="match status" value="1"/>
</dbReference>
<evidence type="ECO:0000259" key="6">
    <source>
        <dbReference type="Pfam" id="PF01975"/>
    </source>
</evidence>
<sequence length="271" mass="28664">MSQPTEPEILLTNDDGIETPGIRVLYDALSDVGNVTVVAPADDQSAVGRSLSGEVGVTDHDLGYAVAGTPADCVVAGLAELGPFPDLVVAGCNKGANLGEYVLGRSGTISAAVEAAFFDVPAIATSMYVPVGDLAFEDVETGRSDYREAARATTYLVEHALEAGVFEEAAYLNVNAPVPEEAAGDPAPMEITRPSRRYEMDAVREGERVVLHDRVWEEMEAESIPDPAGTDRRAVVEGRVSVSPLTAPHSTRHHEALDDLAERYPGTSLSS</sequence>
<accession>A0ABD5Q9M7</accession>
<keyword evidence="2 4" id="KW-0479">Metal-binding</keyword>
<gene>
    <name evidence="4 7" type="primary">surE</name>
    <name evidence="7" type="ORF">ACFPFO_00995</name>
</gene>
<dbReference type="InterPro" id="IPR030048">
    <property type="entry name" value="SurE"/>
</dbReference>
<dbReference type="GO" id="GO:0008253">
    <property type="term" value="F:5'-nucleotidase activity"/>
    <property type="evidence" value="ECO:0007669"/>
    <property type="project" value="UniProtKB-UniRule"/>
</dbReference>
<comment type="similarity">
    <text evidence="1 4">Belongs to the SurE nucleotidase family.</text>
</comment>
<keyword evidence="8" id="KW-1185">Reference proteome</keyword>
<dbReference type="GO" id="GO:0005737">
    <property type="term" value="C:cytoplasm"/>
    <property type="evidence" value="ECO:0007669"/>
    <property type="project" value="UniProtKB-SubCell"/>
</dbReference>
<comment type="subcellular location">
    <subcellularLocation>
        <location evidence="4">Cytoplasm</location>
    </subcellularLocation>
</comment>
<evidence type="ECO:0000256" key="2">
    <source>
        <dbReference type="ARBA" id="ARBA00022723"/>
    </source>
</evidence>
<comment type="function">
    <text evidence="4">Nucleotidase that shows phosphatase activity on nucleoside 5'-monophosphates.</text>
</comment>
<dbReference type="Gene3D" id="3.40.1210.10">
    <property type="entry name" value="Survival protein SurE-like phosphatase/nucleotidase"/>
    <property type="match status" value="1"/>
</dbReference>
<feature type="compositionally biased region" description="Basic and acidic residues" evidence="5">
    <location>
        <begin position="253"/>
        <end position="262"/>
    </location>
</feature>
<dbReference type="PANTHER" id="PTHR30457:SF0">
    <property type="entry name" value="PHOSPHATASE, PUTATIVE (AFU_ORTHOLOGUE AFUA_4G01070)-RELATED"/>
    <property type="match status" value="1"/>
</dbReference>
<evidence type="ECO:0000256" key="4">
    <source>
        <dbReference type="HAMAP-Rule" id="MF_00060"/>
    </source>
</evidence>
<keyword evidence="4" id="KW-0547">Nucleotide-binding</keyword>
<feature type="region of interest" description="Disordered" evidence="5">
    <location>
        <begin position="241"/>
        <end position="271"/>
    </location>
</feature>
<feature type="binding site" evidence="4">
    <location>
        <position position="15"/>
    </location>
    <ligand>
        <name>a divalent metal cation</name>
        <dbReference type="ChEBI" id="CHEBI:60240"/>
    </ligand>
</feature>
<reference evidence="7 8" key="1">
    <citation type="journal article" date="2019" name="Int. J. Syst. Evol. Microbiol.">
        <title>The Global Catalogue of Microorganisms (GCM) 10K type strain sequencing project: providing services to taxonomists for standard genome sequencing and annotation.</title>
        <authorList>
            <consortium name="The Broad Institute Genomics Platform"/>
            <consortium name="The Broad Institute Genome Sequencing Center for Infectious Disease"/>
            <person name="Wu L."/>
            <person name="Ma J."/>
        </authorList>
    </citation>
    <scope>NUCLEOTIDE SEQUENCE [LARGE SCALE GENOMIC DNA]</scope>
    <source>
        <strain evidence="7 8">CGMCC 1.15824</strain>
    </source>
</reference>
<protein>
    <recommendedName>
        <fullName evidence="4">5'-nucleotidase SurE</fullName>
        <ecNumber evidence="4">3.1.3.5</ecNumber>
    </recommendedName>
    <alternativeName>
        <fullName evidence="4">Nucleoside 5'-monophosphate phosphohydrolase</fullName>
    </alternativeName>
</protein>
<name>A0ABD5Q9M7_9EURY</name>
<feature type="domain" description="Survival protein SurE-like phosphatase/nucleotidase" evidence="6">
    <location>
        <begin position="9"/>
        <end position="198"/>
    </location>
</feature>
<dbReference type="GO" id="GO:0046872">
    <property type="term" value="F:metal ion binding"/>
    <property type="evidence" value="ECO:0007669"/>
    <property type="project" value="UniProtKB-UniRule"/>
</dbReference>
<dbReference type="NCBIfam" id="TIGR00087">
    <property type="entry name" value="surE"/>
    <property type="match status" value="1"/>
</dbReference>
<dbReference type="AlphaFoldDB" id="A0ABD5Q9M7"/>
<dbReference type="EC" id="3.1.3.5" evidence="4"/>
<proteinExistence type="inferred from homology"/>
<dbReference type="Proteomes" id="UP001595925">
    <property type="component" value="Unassembled WGS sequence"/>
</dbReference>
<evidence type="ECO:0000256" key="5">
    <source>
        <dbReference type="SAM" id="MobiDB-lite"/>
    </source>
</evidence>
<comment type="caution">
    <text evidence="7">The sequence shown here is derived from an EMBL/GenBank/DDBJ whole genome shotgun (WGS) entry which is preliminary data.</text>
</comment>
<organism evidence="7 8">
    <name type="scientific">Saliphagus infecundisoli</name>
    <dbReference type="NCBI Taxonomy" id="1849069"/>
    <lineage>
        <taxon>Archaea</taxon>
        <taxon>Methanobacteriati</taxon>
        <taxon>Methanobacteriota</taxon>
        <taxon>Stenosarchaea group</taxon>
        <taxon>Halobacteria</taxon>
        <taxon>Halobacteriales</taxon>
        <taxon>Natrialbaceae</taxon>
        <taxon>Saliphagus</taxon>
    </lineage>
</organism>
<keyword evidence="4" id="KW-0963">Cytoplasm</keyword>
<feature type="binding site" evidence="4">
    <location>
        <position position="14"/>
    </location>
    <ligand>
        <name>a divalent metal cation</name>
        <dbReference type="ChEBI" id="CHEBI:60240"/>
    </ligand>
</feature>
<evidence type="ECO:0000256" key="1">
    <source>
        <dbReference type="ARBA" id="ARBA00011062"/>
    </source>
</evidence>
<comment type="cofactor">
    <cofactor evidence="4">
        <name>a divalent metal cation</name>
        <dbReference type="ChEBI" id="CHEBI:60240"/>
    </cofactor>
    <text evidence="4">Binds 1 divalent metal cation per subunit.</text>
</comment>
<dbReference type="GO" id="GO:0000166">
    <property type="term" value="F:nucleotide binding"/>
    <property type="evidence" value="ECO:0007669"/>
    <property type="project" value="UniProtKB-KW"/>
</dbReference>
<dbReference type="SUPFAM" id="SSF64167">
    <property type="entry name" value="SurE-like"/>
    <property type="match status" value="1"/>
</dbReference>
<evidence type="ECO:0000313" key="8">
    <source>
        <dbReference type="Proteomes" id="UP001595925"/>
    </source>
</evidence>
<feature type="binding site" evidence="4">
    <location>
        <position position="93"/>
    </location>
    <ligand>
        <name>a divalent metal cation</name>
        <dbReference type="ChEBI" id="CHEBI:60240"/>
    </ligand>
</feature>
<comment type="catalytic activity">
    <reaction evidence="4">
        <text>a ribonucleoside 5'-phosphate + H2O = a ribonucleoside + phosphate</text>
        <dbReference type="Rhea" id="RHEA:12484"/>
        <dbReference type="ChEBI" id="CHEBI:15377"/>
        <dbReference type="ChEBI" id="CHEBI:18254"/>
        <dbReference type="ChEBI" id="CHEBI:43474"/>
        <dbReference type="ChEBI" id="CHEBI:58043"/>
        <dbReference type="EC" id="3.1.3.5"/>
    </reaction>
</comment>
<dbReference type="InterPro" id="IPR036523">
    <property type="entry name" value="SurE-like_sf"/>
</dbReference>
<dbReference type="InterPro" id="IPR002828">
    <property type="entry name" value="SurE-like_Pase/nucleotidase"/>
</dbReference>